<gene>
    <name evidence="2" type="ORF">EGW08_023193</name>
</gene>
<feature type="compositionally biased region" description="Basic and acidic residues" evidence="1">
    <location>
        <begin position="1"/>
        <end position="14"/>
    </location>
</feature>
<evidence type="ECO:0000313" key="2">
    <source>
        <dbReference type="EMBL" id="RUS69045.1"/>
    </source>
</evidence>
<feature type="region of interest" description="Disordered" evidence="1">
    <location>
        <begin position="205"/>
        <end position="230"/>
    </location>
</feature>
<feature type="region of interest" description="Disordered" evidence="1">
    <location>
        <begin position="1"/>
        <end position="21"/>
    </location>
</feature>
<dbReference type="AlphaFoldDB" id="A0A3S0Z215"/>
<comment type="caution">
    <text evidence="2">The sequence shown here is derived from an EMBL/GenBank/DDBJ whole genome shotgun (WGS) entry which is preliminary data.</text>
</comment>
<protein>
    <submittedName>
        <fullName evidence="2">Uncharacterized protein</fullName>
    </submittedName>
</protein>
<accession>A0A3S0Z215</accession>
<proteinExistence type="predicted"/>
<evidence type="ECO:0000256" key="1">
    <source>
        <dbReference type="SAM" id="MobiDB-lite"/>
    </source>
</evidence>
<dbReference type="Proteomes" id="UP000271974">
    <property type="component" value="Unassembled WGS sequence"/>
</dbReference>
<name>A0A3S0Z215_ELYCH</name>
<dbReference type="EMBL" id="RQTK01001855">
    <property type="protein sequence ID" value="RUS69045.1"/>
    <property type="molecule type" value="Genomic_DNA"/>
</dbReference>
<feature type="compositionally biased region" description="Basic and acidic residues" evidence="1">
    <location>
        <begin position="179"/>
        <end position="188"/>
    </location>
</feature>
<evidence type="ECO:0000313" key="3">
    <source>
        <dbReference type="Proteomes" id="UP000271974"/>
    </source>
</evidence>
<feature type="compositionally biased region" description="Basic and acidic residues" evidence="1">
    <location>
        <begin position="209"/>
        <end position="225"/>
    </location>
</feature>
<keyword evidence="3" id="KW-1185">Reference proteome</keyword>
<feature type="region of interest" description="Disordered" evidence="1">
    <location>
        <begin position="171"/>
        <end position="190"/>
    </location>
</feature>
<sequence length="305" mass="33955">MEVKYGAPWREKTERHRGKRRSAIEPCPTVCMYYFRPTKVNTPKFARSWARTSTFRVEDRHFTIQASPPLWRKLKSLDLPIGRSCFPSKKMLLASLLLITTGSVVILTRYNSGSSTPWSLPSMPSLPSLPHMPYMPYNVSAKSLLQGDGFQNPARDAARSHGIQNNLTLGKIGAAQDKTQTDKGETSSDKVAQQRVQDAIQTANVATPPDKKGAVSSEVHPEPQPKDVTGNAKVLPNYCVVGGYFSVQVSQQDSHASPWDFVDHRLDMFTEPYCLLDLCYIRRSIALDDGDSSALLVKSSNENPR</sequence>
<organism evidence="2 3">
    <name type="scientific">Elysia chlorotica</name>
    <name type="common">Eastern emerald elysia</name>
    <name type="synonym">Sea slug</name>
    <dbReference type="NCBI Taxonomy" id="188477"/>
    <lineage>
        <taxon>Eukaryota</taxon>
        <taxon>Metazoa</taxon>
        <taxon>Spiralia</taxon>
        <taxon>Lophotrochozoa</taxon>
        <taxon>Mollusca</taxon>
        <taxon>Gastropoda</taxon>
        <taxon>Heterobranchia</taxon>
        <taxon>Euthyneura</taxon>
        <taxon>Panpulmonata</taxon>
        <taxon>Sacoglossa</taxon>
        <taxon>Placobranchoidea</taxon>
        <taxon>Plakobranchidae</taxon>
        <taxon>Elysia</taxon>
    </lineage>
</organism>
<reference evidence="2 3" key="1">
    <citation type="submission" date="2019-01" db="EMBL/GenBank/DDBJ databases">
        <title>A draft genome assembly of the solar-powered sea slug Elysia chlorotica.</title>
        <authorList>
            <person name="Cai H."/>
            <person name="Li Q."/>
            <person name="Fang X."/>
            <person name="Li J."/>
            <person name="Curtis N.E."/>
            <person name="Altenburger A."/>
            <person name="Shibata T."/>
            <person name="Feng M."/>
            <person name="Maeda T."/>
            <person name="Schwartz J.A."/>
            <person name="Shigenobu S."/>
            <person name="Lundholm N."/>
            <person name="Nishiyama T."/>
            <person name="Yang H."/>
            <person name="Hasebe M."/>
            <person name="Li S."/>
            <person name="Pierce S.K."/>
            <person name="Wang J."/>
        </authorList>
    </citation>
    <scope>NUCLEOTIDE SEQUENCE [LARGE SCALE GENOMIC DNA]</scope>
    <source>
        <strain evidence="2">EC2010</strain>
        <tissue evidence="2">Whole organism of an adult</tissue>
    </source>
</reference>